<evidence type="ECO:0000313" key="2">
    <source>
        <dbReference type="EMBL" id="AEW03368.1"/>
    </source>
</evidence>
<protein>
    <submittedName>
        <fullName evidence="2">Uncharacterized protein</fullName>
    </submittedName>
</protein>
<dbReference type="HOGENOM" id="CLU_3120329_0_0_10"/>
<gene>
    <name evidence="2" type="ordered locus">Niako_7150</name>
</gene>
<dbReference type="Proteomes" id="UP000005438">
    <property type="component" value="Chromosome"/>
</dbReference>
<dbReference type="AlphaFoldDB" id="G8T7S4"/>
<dbReference type="EMBL" id="CP003178">
    <property type="protein sequence ID" value="AEW03368.1"/>
    <property type="molecule type" value="Genomic_DNA"/>
</dbReference>
<evidence type="ECO:0000313" key="3">
    <source>
        <dbReference type="Proteomes" id="UP000005438"/>
    </source>
</evidence>
<name>G8T7S4_NIAKG</name>
<evidence type="ECO:0000256" key="1">
    <source>
        <dbReference type="SAM" id="MobiDB-lite"/>
    </source>
</evidence>
<accession>G8T7S4</accession>
<organism evidence="2 3">
    <name type="scientific">Niastella koreensis (strain DSM 17620 / KACC 11465 / NBRC 106392 / GR20-10)</name>
    <dbReference type="NCBI Taxonomy" id="700598"/>
    <lineage>
        <taxon>Bacteria</taxon>
        <taxon>Pseudomonadati</taxon>
        <taxon>Bacteroidota</taxon>
        <taxon>Chitinophagia</taxon>
        <taxon>Chitinophagales</taxon>
        <taxon>Chitinophagaceae</taxon>
        <taxon>Niastella</taxon>
    </lineage>
</organism>
<dbReference type="KEGG" id="nko:Niako_7150"/>
<proteinExistence type="predicted"/>
<reference evidence="2 3" key="1">
    <citation type="submission" date="2011-12" db="EMBL/GenBank/DDBJ databases">
        <title>The complete genome of Niastella koreensis GR20-10.</title>
        <authorList>
            <consortium name="US DOE Joint Genome Institute (JGI-PGF)"/>
            <person name="Lucas S."/>
            <person name="Han J."/>
            <person name="Lapidus A."/>
            <person name="Bruce D."/>
            <person name="Goodwin L."/>
            <person name="Pitluck S."/>
            <person name="Peters L."/>
            <person name="Kyrpides N."/>
            <person name="Mavromatis K."/>
            <person name="Ivanova N."/>
            <person name="Mikhailova N."/>
            <person name="Davenport K."/>
            <person name="Saunders E."/>
            <person name="Detter J.C."/>
            <person name="Tapia R."/>
            <person name="Han C."/>
            <person name="Land M."/>
            <person name="Hauser L."/>
            <person name="Markowitz V."/>
            <person name="Cheng J.-F."/>
            <person name="Hugenholtz P."/>
            <person name="Woyke T."/>
            <person name="Wu D."/>
            <person name="Tindall B."/>
            <person name="Pomrenke H."/>
            <person name="Brambilla E."/>
            <person name="Klenk H.-P."/>
            <person name="Eisen J.A."/>
        </authorList>
    </citation>
    <scope>NUCLEOTIDE SEQUENCE [LARGE SCALE GENOMIC DNA]</scope>
    <source>
        <strain evidence="3">DSM 17620 / KACC 11465 / NBRC 106392 / GR20-10</strain>
    </source>
</reference>
<sequence length="50" mass="5596">MNTIGLGSPMTVKNSESDPDHPEDDELKGRGQRKVFAKRQTAFTEKSYVV</sequence>
<feature type="region of interest" description="Disordered" evidence="1">
    <location>
        <begin position="1"/>
        <end position="35"/>
    </location>
</feature>
<dbReference type="STRING" id="700598.Niako_7150"/>